<organism evidence="1">
    <name type="scientific">marine metagenome</name>
    <dbReference type="NCBI Taxonomy" id="408172"/>
    <lineage>
        <taxon>unclassified sequences</taxon>
        <taxon>metagenomes</taxon>
        <taxon>ecological metagenomes</taxon>
    </lineage>
</organism>
<accession>A0A383AT55</accession>
<reference evidence="1" key="1">
    <citation type="submission" date="2018-05" db="EMBL/GenBank/DDBJ databases">
        <authorList>
            <person name="Lanie J.A."/>
            <person name="Ng W.-L."/>
            <person name="Kazmierczak K.M."/>
            <person name="Andrzejewski T.M."/>
            <person name="Davidsen T.M."/>
            <person name="Wayne K.J."/>
            <person name="Tettelin H."/>
            <person name="Glass J.I."/>
            <person name="Rusch D."/>
            <person name="Podicherti R."/>
            <person name="Tsui H.-C.T."/>
            <person name="Winkler M.E."/>
        </authorList>
    </citation>
    <scope>NUCLEOTIDE SEQUENCE</scope>
</reference>
<proteinExistence type="predicted"/>
<dbReference type="AlphaFoldDB" id="A0A383AT55"/>
<name>A0A383AT55_9ZZZZ</name>
<sequence>MKSKPAVEVIQSKSIEGAYESWLNRQPSFAATGSVFDSDIAALKRFVDEGGTLLPLP</sequence>
<protein>
    <submittedName>
        <fullName evidence="1">Uncharacterized protein</fullName>
    </submittedName>
</protein>
<evidence type="ECO:0000313" key="1">
    <source>
        <dbReference type="EMBL" id="SVE11007.1"/>
    </source>
</evidence>
<feature type="non-terminal residue" evidence="1">
    <location>
        <position position="57"/>
    </location>
</feature>
<dbReference type="EMBL" id="UINC01194761">
    <property type="protein sequence ID" value="SVE11007.1"/>
    <property type="molecule type" value="Genomic_DNA"/>
</dbReference>
<gene>
    <name evidence="1" type="ORF">METZ01_LOCUS463861</name>
</gene>